<evidence type="ECO:0000259" key="7">
    <source>
        <dbReference type="Pfam" id="PF00171"/>
    </source>
</evidence>
<evidence type="ECO:0000256" key="6">
    <source>
        <dbReference type="SAM" id="MobiDB-lite"/>
    </source>
</evidence>
<organism evidence="8 9">
    <name type="scientific">Ceratobasidium theobromae</name>
    <dbReference type="NCBI Taxonomy" id="1582974"/>
    <lineage>
        <taxon>Eukaryota</taxon>
        <taxon>Fungi</taxon>
        <taxon>Dikarya</taxon>
        <taxon>Basidiomycota</taxon>
        <taxon>Agaricomycotina</taxon>
        <taxon>Agaricomycetes</taxon>
        <taxon>Cantharellales</taxon>
        <taxon>Ceratobasidiaceae</taxon>
        <taxon>Ceratobasidium</taxon>
    </lineage>
</organism>
<keyword evidence="5" id="KW-0175">Coiled coil</keyword>
<evidence type="ECO:0000256" key="1">
    <source>
        <dbReference type="ARBA" id="ARBA00009986"/>
    </source>
</evidence>
<dbReference type="OrthoDB" id="310895at2759"/>
<dbReference type="PROSITE" id="PS00687">
    <property type="entry name" value="ALDEHYDE_DEHYDR_GLU"/>
    <property type="match status" value="1"/>
</dbReference>
<evidence type="ECO:0000256" key="5">
    <source>
        <dbReference type="SAM" id="Coils"/>
    </source>
</evidence>
<dbReference type="InterPro" id="IPR016163">
    <property type="entry name" value="Ald_DH_C"/>
</dbReference>
<feature type="active site" evidence="3">
    <location>
        <position position="319"/>
    </location>
</feature>
<dbReference type="InterPro" id="IPR044086">
    <property type="entry name" value="LUC3-like"/>
</dbReference>
<gene>
    <name evidence="8" type="ORF">CTheo_2304</name>
</gene>
<dbReference type="InterPro" id="IPR015590">
    <property type="entry name" value="Aldehyde_DH_dom"/>
</dbReference>
<reference evidence="8 9" key="1">
    <citation type="journal article" date="2019" name="Fungal Biol. Biotechnol.">
        <title>Draft genome sequence of fastidious pathogen Ceratobasidium theobromae, which causes vascular-streak dieback in Theobroma cacao.</title>
        <authorList>
            <person name="Ali S.S."/>
            <person name="Asman A."/>
            <person name="Shao J."/>
            <person name="Firmansyah A.P."/>
            <person name="Susilo A.W."/>
            <person name="Rosmana A."/>
            <person name="McMahon P."/>
            <person name="Junaid M."/>
            <person name="Guest D."/>
            <person name="Kheng T.Y."/>
            <person name="Meinhardt L.W."/>
            <person name="Bailey B.A."/>
        </authorList>
    </citation>
    <scope>NUCLEOTIDE SEQUENCE [LARGE SCALE GENOMIC DNA]</scope>
    <source>
        <strain evidence="8 9">CT2</strain>
    </source>
</reference>
<keyword evidence="2 4" id="KW-0560">Oxidoreductase</keyword>
<evidence type="ECO:0000313" key="9">
    <source>
        <dbReference type="Proteomes" id="UP000383932"/>
    </source>
</evidence>
<feature type="coiled-coil region" evidence="5">
    <location>
        <begin position="135"/>
        <end position="162"/>
    </location>
</feature>
<dbReference type="CDD" id="cd07106">
    <property type="entry name" value="ALDH_AldA-AAD23400"/>
    <property type="match status" value="1"/>
</dbReference>
<dbReference type="InterPro" id="IPR029510">
    <property type="entry name" value="Ald_DH_CS_GLU"/>
</dbReference>
<accession>A0A5N5QRN3</accession>
<dbReference type="Pfam" id="PF00171">
    <property type="entry name" value="Aldedh"/>
    <property type="match status" value="1"/>
</dbReference>
<dbReference type="FunFam" id="3.40.605.10:FF:000007">
    <property type="entry name" value="NAD/NADP-dependent betaine aldehyde dehydrogenase"/>
    <property type="match status" value="1"/>
</dbReference>
<dbReference type="Proteomes" id="UP000383932">
    <property type="component" value="Unassembled WGS sequence"/>
</dbReference>
<keyword evidence="9" id="KW-1185">Reference proteome</keyword>
<comment type="similarity">
    <text evidence="1 4">Belongs to the aldehyde dehydrogenase family.</text>
</comment>
<evidence type="ECO:0000256" key="3">
    <source>
        <dbReference type="PROSITE-ProRule" id="PRU10007"/>
    </source>
</evidence>
<dbReference type="SUPFAM" id="SSF53720">
    <property type="entry name" value="ALDH-like"/>
    <property type="match status" value="1"/>
</dbReference>
<dbReference type="FunFam" id="3.40.309.10:FF:000009">
    <property type="entry name" value="Aldehyde dehydrogenase A"/>
    <property type="match status" value="1"/>
</dbReference>
<dbReference type="InterPro" id="IPR016161">
    <property type="entry name" value="Ald_DH/histidinol_DH"/>
</dbReference>
<proteinExistence type="inferred from homology"/>
<comment type="caution">
    <text evidence="8">The sequence shown here is derived from an EMBL/GenBank/DDBJ whole genome shotgun (WGS) entry which is preliminary data.</text>
</comment>
<feature type="region of interest" description="Disordered" evidence="6">
    <location>
        <begin position="20"/>
        <end position="51"/>
    </location>
</feature>
<sequence length="754" mass="82982">MTCRRAWEHRGFTQVVITTRHRHHRNASQKGNVKSTLDLERNPRAAPPTPEAATRLGHFLLRPLQQPIHSAMSKLDVTALRFSHIINGKPAPSQRTSQVKNPATGAFLADVPVASREQLDECVAAARAAQPAWAAKSYDERAAVLNKLADELENNVALYSQLLTAEQGKPHAGAMWEIGGSVHWLRETSKLRLEETVHVDTPERRVVTRNIPLGVVAGIVPWNFPLLLGVWKIAPALQAGNTIIIKPSPFTPLVTMHFIANCQSLVPPGVLNVLNGDDSLGPWITTHPGIDKIGFTGSTETGKKVMQSASSNLKRITLELGGNDPLVVLPDVDPELIAPHIFWSAFQNNAQFCNAAKRIYIHDDVYEKVKDALVAYAKKITIGDGSDEKTQLGPIQNKLQYEKVKTFFDDSVQNGYSFALGGNFNELAGPGMFVPITIVDNPPEDSKIVTEEPFGPILPIMRWNDEEDVIKKANDTIWGLGASVWGNDTERATRIASRLEAGTVWVNEMHKYGPWIPYGGVKQSGVGVENGYAGLAGFTNYQTLSFSKKLTNFGSHPEISTASRELVLTLDRPRRLRIVSPAAAGKSDPAAGGLWESGGNCYISSIRDSTFSASLVRIHPVSFSSAFKAMRFSPKWQRAYEVVGVKEVQPTMTELPSEDIQIMRASDRLVVSNSMFEVKQGTSSDCRHALIAARAQYMRDISPANELLCEGWKLTIMRKADRTKMLVSYIGQPAMVNTKPAIRLPPFIDILNNI</sequence>
<feature type="domain" description="Aldehyde dehydrogenase" evidence="7">
    <location>
        <begin position="93"/>
        <end position="543"/>
    </location>
</feature>
<dbReference type="AlphaFoldDB" id="A0A5N5QRN3"/>
<dbReference type="EMBL" id="SSOP01000023">
    <property type="protein sequence ID" value="KAB5594223.1"/>
    <property type="molecule type" value="Genomic_DNA"/>
</dbReference>
<protein>
    <submittedName>
        <fullName evidence="8">NAD-dependent aldehyde dehydrogenase family protein</fullName>
    </submittedName>
</protein>
<name>A0A5N5QRN3_9AGAM</name>
<dbReference type="GO" id="GO:0016620">
    <property type="term" value="F:oxidoreductase activity, acting on the aldehyde or oxo group of donors, NAD or NADP as acceptor"/>
    <property type="evidence" value="ECO:0007669"/>
    <property type="project" value="InterPro"/>
</dbReference>
<evidence type="ECO:0000256" key="2">
    <source>
        <dbReference type="ARBA" id="ARBA00023002"/>
    </source>
</evidence>
<dbReference type="InterPro" id="IPR016162">
    <property type="entry name" value="Ald_DH_N"/>
</dbReference>
<dbReference type="PANTHER" id="PTHR11699">
    <property type="entry name" value="ALDEHYDE DEHYDROGENASE-RELATED"/>
    <property type="match status" value="1"/>
</dbReference>
<dbReference type="Gene3D" id="3.40.605.10">
    <property type="entry name" value="Aldehyde Dehydrogenase, Chain A, domain 1"/>
    <property type="match status" value="1"/>
</dbReference>
<evidence type="ECO:0000313" key="8">
    <source>
        <dbReference type="EMBL" id="KAB5594223.1"/>
    </source>
</evidence>
<evidence type="ECO:0000256" key="4">
    <source>
        <dbReference type="RuleBase" id="RU003345"/>
    </source>
</evidence>
<dbReference type="Gene3D" id="3.40.309.10">
    <property type="entry name" value="Aldehyde Dehydrogenase, Chain A, domain 2"/>
    <property type="match status" value="1"/>
</dbReference>